<dbReference type="PANTHER" id="PTHR33988:SF2">
    <property type="entry name" value="ENDORIBONUCLEASE MAZF"/>
    <property type="match status" value="1"/>
</dbReference>
<keyword evidence="4" id="KW-1185">Reference proteome</keyword>
<organism evidence="3 4">
    <name type="scientific">Phormidium yuhuli AB48</name>
    <dbReference type="NCBI Taxonomy" id="2940671"/>
    <lineage>
        <taxon>Bacteria</taxon>
        <taxon>Bacillati</taxon>
        <taxon>Cyanobacteriota</taxon>
        <taxon>Cyanophyceae</taxon>
        <taxon>Oscillatoriophycideae</taxon>
        <taxon>Oscillatoriales</taxon>
        <taxon>Oscillatoriaceae</taxon>
        <taxon>Phormidium</taxon>
        <taxon>Phormidium yuhuli</taxon>
    </lineage>
</organism>
<sequence>MGVVALGFDVFWVNLDSTIGSEIQKTRPCVIILPDEMNRYIATVMIVLMTTKGKAYSMQISC</sequence>
<evidence type="ECO:0000256" key="2">
    <source>
        <dbReference type="ARBA" id="ARBA00022649"/>
    </source>
</evidence>
<reference evidence="3" key="1">
    <citation type="submission" date="2022-06" db="EMBL/GenBank/DDBJ databases">
        <title>Genome sequence of Phormidium yuhuli AB48 isolated from an industrial photobioreactor environment.</title>
        <authorList>
            <person name="Qiu Y."/>
            <person name="Noonan A.J.C."/>
            <person name="Dofher K."/>
            <person name="Koch M."/>
            <person name="Kieft B."/>
            <person name="Lin X."/>
            <person name="Ziels R.M."/>
            <person name="Hallam S.J."/>
        </authorList>
    </citation>
    <scope>NUCLEOTIDE SEQUENCE</scope>
    <source>
        <strain evidence="3">AB48</strain>
    </source>
</reference>
<dbReference type="PANTHER" id="PTHR33988">
    <property type="entry name" value="ENDORIBONUCLEASE MAZF-RELATED"/>
    <property type="match status" value="1"/>
</dbReference>
<name>A0ABY5ATE9_9CYAN</name>
<gene>
    <name evidence="3" type="ORF">NEA10_02495</name>
</gene>
<evidence type="ECO:0000313" key="4">
    <source>
        <dbReference type="Proteomes" id="UP001056708"/>
    </source>
</evidence>
<dbReference type="InterPro" id="IPR003477">
    <property type="entry name" value="PemK-like"/>
</dbReference>
<evidence type="ECO:0000313" key="3">
    <source>
        <dbReference type="EMBL" id="USR91616.1"/>
    </source>
</evidence>
<keyword evidence="2" id="KW-1277">Toxin-antitoxin system</keyword>
<dbReference type="Proteomes" id="UP001056708">
    <property type="component" value="Chromosome"/>
</dbReference>
<dbReference type="Pfam" id="PF02452">
    <property type="entry name" value="PemK_toxin"/>
    <property type="match status" value="1"/>
</dbReference>
<protein>
    <submittedName>
        <fullName evidence="3">Type II toxin-antitoxin system PemK/MazF family toxin</fullName>
    </submittedName>
</protein>
<dbReference type="EMBL" id="CP098611">
    <property type="protein sequence ID" value="USR91616.1"/>
    <property type="molecule type" value="Genomic_DNA"/>
</dbReference>
<dbReference type="SUPFAM" id="SSF50118">
    <property type="entry name" value="Cell growth inhibitor/plasmid maintenance toxic component"/>
    <property type="match status" value="1"/>
</dbReference>
<dbReference type="InterPro" id="IPR011067">
    <property type="entry name" value="Plasmid_toxin/cell-grow_inhib"/>
</dbReference>
<comment type="similarity">
    <text evidence="1">Belongs to the PemK/MazF family.</text>
</comment>
<dbReference type="Gene3D" id="2.30.30.110">
    <property type="match status" value="1"/>
</dbReference>
<evidence type="ECO:0000256" key="1">
    <source>
        <dbReference type="ARBA" id="ARBA00007521"/>
    </source>
</evidence>
<proteinExistence type="inferred from homology"/>
<accession>A0ABY5ATE9</accession>
<dbReference type="RefSeq" id="WP_252663635.1">
    <property type="nucleotide sequence ID" value="NZ_CP098611.1"/>
</dbReference>